<dbReference type="AlphaFoldDB" id="K8EM73"/>
<dbReference type="SUPFAM" id="SSF46689">
    <property type="entry name" value="Homeodomain-like"/>
    <property type="match status" value="1"/>
</dbReference>
<reference evidence="2" key="1">
    <citation type="journal article" date="2013" name="Genome Announc.">
        <title>Complete Chromosome Sequence of Carnobacterium maltaromaticum LMA 28.</title>
        <authorList>
            <person name="Cailliez-Grimal C."/>
            <person name="Chaillou S."/>
            <person name="Anba-Mondoloni J."/>
            <person name="Loux V."/>
            <person name="Afzal M.I."/>
            <person name="Rahman A."/>
            <person name="Kergourlay G."/>
            <person name="Champomier-Verges M.C."/>
            <person name="Zagorec M."/>
            <person name="Dalgaard P."/>
            <person name="Leisner J.J."/>
            <person name="Prevost H."/>
            <person name="Revol-Junelles A.M."/>
            <person name="Borges F."/>
        </authorList>
    </citation>
    <scope>NUCLEOTIDE SEQUENCE</scope>
    <source>
        <strain evidence="2">LMA28</strain>
    </source>
</reference>
<dbReference type="Proteomes" id="UP000000212">
    <property type="component" value="Chromosome"/>
</dbReference>
<dbReference type="EMBL" id="HE999757">
    <property type="protein sequence ID" value="CCO09576.2"/>
    <property type="molecule type" value="Genomic_DNA"/>
</dbReference>
<proteinExistence type="predicted"/>
<gene>
    <name evidence="1" type="ORF">BN424_93</name>
</gene>
<sequence length="93" mass="10932">MLNNGRNDSSRIYPLEEDLLVPIYKELYSLVGEAGTVAIFNAFKGRQIQFPMRFYKKEAIVQQIKNSDRQVTNKELAKRYDVTERFIRSVRSQ</sequence>
<dbReference type="HOGENOM" id="CLU_141450_2_1_9"/>
<protein>
    <recommendedName>
        <fullName evidence="3">Mor transcription activator family protein</fullName>
    </recommendedName>
</protein>
<dbReference type="KEGG" id="cml:BN424_93"/>
<accession>K8EM73</accession>
<keyword evidence="2" id="KW-1185">Reference proteome</keyword>
<name>K8EM73_CARML</name>
<evidence type="ECO:0008006" key="3">
    <source>
        <dbReference type="Google" id="ProtNLM"/>
    </source>
</evidence>
<dbReference type="InterPro" id="IPR009057">
    <property type="entry name" value="Homeodomain-like_sf"/>
</dbReference>
<evidence type="ECO:0000313" key="1">
    <source>
        <dbReference type="EMBL" id="CCO09576.2"/>
    </source>
</evidence>
<evidence type="ECO:0000313" key="2">
    <source>
        <dbReference type="Proteomes" id="UP000000212"/>
    </source>
</evidence>
<dbReference type="STRING" id="1234679.BN424_93"/>
<organism evidence="1 2">
    <name type="scientific">Carnobacterium maltaromaticum LMA28</name>
    <dbReference type="NCBI Taxonomy" id="1234679"/>
    <lineage>
        <taxon>Bacteria</taxon>
        <taxon>Bacillati</taxon>
        <taxon>Bacillota</taxon>
        <taxon>Bacilli</taxon>
        <taxon>Lactobacillales</taxon>
        <taxon>Carnobacteriaceae</taxon>
        <taxon>Carnobacterium</taxon>
    </lineage>
</organism>